<dbReference type="EMBL" id="JAEUAK010000001">
    <property type="protein sequence ID" value="MBW9051077.1"/>
    <property type="molecule type" value="Genomic_DNA"/>
</dbReference>
<dbReference type="Proteomes" id="UP000717752">
    <property type="component" value="Unassembled WGS sequence"/>
</dbReference>
<keyword evidence="6" id="KW-1185">Reference proteome</keyword>
<gene>
    <name evidence="5" type="ORF">JNB85_01470</name>
</gene>
<name>A0ABS7GMR5_9HYPH</name>
<dbReference type="RefSeq" id="WP_220332616.1">
    <property type="nucleotide sequence ID" value="NZ_JAEUAK010000001.1"/>
</dbReference>
<protein>
    <recommendedName>
        <fullName evidence="3">Tautomerase</fullName>
        <ecNumber evidence="3">5.3.2.-</ecNumber>
    </recommendedName>
</protein>
<comment type="similarity">
    <text evidence="1 3">Belongs to the 4-oxalocrotonate tautomerase family.</text>
</comment>
<dbReference type="EC" id="5.3.2.-" evidence="3"/>
<dbReference type="InterPro" id="IPR014347">
    <property type="entry name" value="Tautomerase/MIF_sf"/>
</dbReference>
<dbReference type="NCBIfam" id="TIGR00013">
    <property type="entry name" value="taut"/>
    <property type="match status" value="1"/>
</dbReference>
<sequence length="77" mass="8329">MPYVKIQVTREGTAPGATQTTAEQKAKLIKGVSDLLLDVLAKPQSATFVVIEEVEMDSWGVGGLPVEEFRKQQIAKG</sequence>
<dbReference type="InterPro" id="IPR004370">
    <property type="entry name" value="4-OT-like_dom"/>
</dbReference>
<dbReference type="PANTHER" id="PTHR35530">
    <property type="entry name" value="TAUTOMERASE-RELATED"/>
    <property type="match status" value="1"/>
</dbReference>
<evidence type="ECO:0000256" key="2">
    <source>
        <dbReference type="ARBA" id="ARBA00023235"/>
    </source>
</evidence>
<evidence type="ECO:0000259" key="4">
    <source>
        <dbReference type="Pfam" id="PF01361"/>
    </source>
</evidence>
<dbReference type="Pfam" id="PF01361">
    <property type="entry name" value="Tautomerase"/>
    <property type="match status" value="1"/>
</dbReference>
<reference evidence="5 6" key="1">
    <citation type="journal article" date="2021" name="MBio">
        <title>Poor Competitiveness of Bradyrhizobium in Pigeon Pea Root Colonization in Indian Soils.</title>
        <authorList>
            <person name="Chalasani D."/>
            <person name="Basu A."/>
            <person name="Pullabhotla S.V.S.R.N."/>
            <person name="Jorrin B."/>
            <person name="Neal A.L."/>
            <person name="Poole P.S."/>
            <person name="Podile A.R."/>
            <person name="Tkacz A."/>
        </authorList>
    </citation>
    <scope>NUCLEOTIDE SEQUENCE [LARGE SCALE GENOMIC DNA]</scope>
    <source>
        <strain evidence="5 6">HU56</strain>
    </source>
</reference>
<evidence type="ECO:0000256" key="3">
    <source>
        <dbReference type="RuleBase" id="RU362032"/>
    </source>
</evidence>
<evidence type="ECO:0000313" key="5">
    <source>
        <dbReference type="EMBL" id="MBW9051077.1"/>
    </source>
</evidence>
<dbReference type="PANTHER" id="PTHR35530:SF1">
    <property type="entry name" value="2-HYDROXYMUCONATE TAUTOMERASE"/>
    <property type="match status" value="1"/>
</dbReference>
<dbReference type="InterPro" id="IPR018191">
    <property type="entry name" value="4-OT"/>
</dbReference>
<organism evidence="5 6">
    <name type="scientific">Rhizobium mesosinicum</name>
    <dbReference type="NCBI Taxonomy" id="335017"/>
    <lineage>
        <taxon>Bacteria</taxon>
        <taxon>Pseudomonadati</taxon>
        <taxon>Pseudomonadota</taxon>
        <taxon>Alphaproteobacteria</taxon>
        <taxon>Hyphomicrobiales</taxon>
        <taxon>Rhizobiaceae</taxon>
        <taxon>Rhizobium/Agrobacterium group</taxon>
        <taxon>Rhizobium</taxon>
    </lineage>
</organism>
<evidence type="ECO:0000313" key="6">
    <source>
        <dbReference type="Proteomes" id="UP000717752"/>
    </source>
</evidence>
<evidence type="ECO:0000256" key="1">
    <source>
        <dbReference type="ARBA" id="ARBA00006723"/>
    </source>
</evidence>
<dbReference type="SUPFAM" id="SSF55331">
    <property type="entry name" value="Tautomerase/MIF"/>
    <property type="match status" value="1"/>
</dbReference>
<feature type="domain" description="4-oxalocrotonate tautomerase-like" evidence="4">
    <location>
        <begin position="2"/>
        <end position="67"/>
    </location>
</feature>
<accession>A0ABS7GMR5</accession>
<comment type="caution">
    <text evidence="5">The sequence shown here is derived from an EMBL/GenBank/DDBJ whole genome shotgun (WGS) entry which is preliminary data.</text>
</comment>
<keyword evidence="2 3" id="KW-0413">Isomerase</keyword>
<proteinExistence type="inferred from homology"/>
<dbReference type="Gene3D" id="3.30.429.10">
    <property type="entry name" value="Macrophage Migration Inhibitory Factor"/>
    <property type="match status" value="1"/>
</dbReference>